<dbReference type="AlphaFoldDB" id="A0A1V1PBV3"/>
<evidence type="ECO:0000313" key="2">
    <source>
        <dbReference type="Proteomes" id="UP000189670"/>
    </source>
</evidence>
<dbReference type="Pfam" id="PF20551">
    <property type="entry name" value="DUF6765"/>
    <property type="match status" value="1"/>
</dbReference>
<dbReference type="EMBL" id="ATBP01000175">
    <property type="protein sequence ID" value="ETR72175.1"/>
    <property type="molecule type" value="Genomic_DNA"/>
</dbReference>
<accession>A0A1V1PBV3</accession>
<gene>
    <name evidence="1" type="ORF">OMM_01912</name>
</gene>
<organism evidence="1 2">
    <name type="scientific">Candidatus Magnetoglobus multicellularis str. Araruama</name>
    <dbReference type="NCBI Taxonomy" id="890399"/>
    <lineage>
        <taxon>Bacteria</taxon>
        <taxon>Pseudomonadati</taxon>
        <taxon>Thermodesulfobacteriota</taxon>
        <taxon>Desulfobacteria</taxon>
        <taxon>Desulfobacterales</taxon>
        <taxon>Desulfobacteraceae</taxon>
        <taxon>Candidatus Magnetoglobus</taxon>
    </lineage>
</organism>
<name>A0A1V1PBV3_9BACT</name>
<dbReference type="InterPro" id="IPR046653">
    <property type="entry name" value="DUF6765"/>
</dbReference>
<comment type="caution">
    <text evidence="1">The sequence shown here is derived from an EMBL/GenBank/DDBJ whole genome shotgun (WGS) entry which is preliminary data.</text>
</comment>
<protein>
    <submittedName>
        <fullName evidence="1">Signal peptide protein</fullName>
    </submittedName>
</protein>
<evidence type="ECO:0000313" key="1">
    <source>
        <dbReference type="EMBL" id="ETR72175.1"/>
    </source>
</evidence>
<dbReference type="Proteomes" id="UP000189670">
    <property type="component" value="Unassembled WGS sequence"/>
</dbReference>
<proteinExistence type="predicted"/>
<sequence length="352" mass="40684">MQIDIHFYGTFCLARAAGITAETAHTIAMASQFINDATTITSVLIENKRCIRPLRTSFKGCAPPYSEDDSWRVWVPFHFLPGNEPEDGPFTERIVCRKNSLIAQKLAVFALKEDHGDIWPYLIGITAHAYADTFSHYGFSGIAHQHNKIVPDSISLDNNHQDLIAEYLATKSLAFHEKYLNNAHHLPTGHSQVATYPDRPFLKWRYEMDSQKSSKIQWRDNTADFMEACECLYYFFHEYIKKNPEGRDPKGHKKWTDIAPIIRFILGVEAPCDQRIPVWKRNLLSGIFCELTPVDQDLHYDRHRWQLNRARWASDDSGESIEKSHAYLFYKAARVYQRYVLEELLVDNGLLG</sequence>
<reference evidence="2" key="1">
    <citation type="submission" date="2012-11" db="EMBL/GenBank/DDBJ databases">
        <authorList>
            <person name="Lucero-Rivera Y.E."/>
            <person name="Tovar-Ramirez D."/>
        </authorList>
    </citation>
    <scope>NUCLEOTIDE SEQUENCE [LARGE SCALE GENOMIC DNA]</scope>
    <source>
        <strain evidence="2">Araruama</strain>
    </source>
</reference>